<dbReference type="EMBL" id="JAOBYN010000008">
    <property type="protein sequence ID" value="MDH1055307.1"/>
    <property type="molecule type" value="Genomic_DNA"/>
</dbReference>
<evidence type="ECO:0000313" key="2">
    <source>
        <dbReference type="Proteomes" id="UP001158730"/>
    </source>
</evidence>
<sequence>MSDAAGKAIVSLGGKDYIVRELSVAQLRSMMDSRAEYELLRHELFADLYLTDLPSFVNADLADIEALLPSQIEVLIAKVKEMNPHFFQLLARLKGMAAPVQ</sequence>
<dbReference type="AlphaFoldDB" id="A0AA42SWJ7"/>
<dbReference type="Proteomes" id="UP001158730">
    <property type="component" value="Unassembled WGS sequence"/>
</dbReference>
<accession>A0AA42SWJ7</accession>
<evidence type="ECO:0008006" key="3">
    <source>
        <dbReference type="Google" id="ProtNLM"/>
    </source>
</evidence>
<name>A0AA42SWJ7_AQUAC</name>
<organism evidence="1 2">
    <name type="scientific">Aquipseudomonas alcaligenes</name>
    <name type="common">Pseudomonas alcaligenes</name>
    <dbReference type="NCBI Taxonomy" id="43263"/>
    <lineage>
        <taxon>Bacteria</taxon>
        <taxon>Pseudomonadati</taxon>
        <taxon>Pseudomonadota</taxon>
        <taxon>Gammaproteobacteria</taxon>
        <taxon>Pseudomonadales</taxon>
        <taxon>Pseudomonadaceae</taxon>
        <taxon>Aquipseudomonas</taxon>
    </lineage>
</organism>
<protein>
    <recommendedName>
        <fullName evidence="3">Phage tail assembly protein</fullName>
    </recommendedName>
</protein>
<evidence type="ECO:0000313" key="1">
    <source>
        <dbReference type="EMBL" id="MDH1055307.1"/>
    </source>
</evidence>
<comment type="caution">
    <text evidence="1">The sequence shown here is derived from an EMBL/GenBank/DDBJ whole genome shotgun (WGS) entry which is preliminary data.</text>
</comment>
<gene>
    <name evidence="1" type="ORF">N5C05_11105</name>
</gene>
<proteinExistence type="predicted"/>
<dbReference type="RefSeq" id="WP_280053960.1">
    <property type="nucleotide sequence ID" value="NZ_JAOBYN010000008.1"/>
</dbReference>
<reference evidence="1" key="1">
    <citation type="submission" date="2022-09" db="EMBL/GenBank/DDBJ databases">
        <title>Intensive care unit water sources are persistently colonized with multi-drug resistant bacteria and are the site of extensive horizontal gene transfer of antibiotic resistance genes.</title>
        <authorList>
            <person name="Diorio-Toth L."/>
        </authorList>
    </citation>
    <scope>NUCLEOTIDE SEQUENCE</scope>
    <source>
        <strain evidence="1">GD03990</strain>
    </source>
</reference>